<dbReference type="GO" id="GO:0016757">
    <property type="term" value="F:glycosyltransferase activity"/>
    <property type="evidence" value="ECO:0007669"/>
    <property type="project" value="UniProtKB-KW"/>
</dbReference>
<protein>
    <submittedName>
        <fullName evidence="2">Glycosyltransferase family 4 protein</fullName>
        <ecNumber evidence="2">2.4.-.-</ecNumber>
    </submittedName>
</protein>
<sequence>MPLNKVYILTNPLNHEGGIVNYYNLFLKYFKSDVITLKHGSIGSRSYLFYYPFLKRLLYPFYYLFDLLVYTLTLIFDRNIKIVQVSPSLIPVPLVRDALLVIIAKLLGKKVVVFYRGWKLPTYKKIADNRLLKYFFNTVFQKNNLQVVLASSFREDLLNLKANKNNNIIVTTTAIDSTEIINEDLFKNSKLINVLFLGRIQNLKGVEELIDAIIALNENSQLLNFKFNIVGHENKKGYVNELMSKLENNNVPADKVSFLGRLVGKDKFRLYASNDVYVLPSYTEGCPNSLLEALASGLFCITTRVGALSDLIIPKENGLFVNVSDSKDLLKAFQYCFENPAYNKNRKANAQLYSEAFSINKITQLFEAQYIKFLEKK</sequence>
<dbReference type="Pfam" id="PF00534">
    <property type="entry name" value="Glycos_transf_1"/>
    <property type="match status" value="1"/>
</dbReference>
<evidence type="ECO:0000313" key="3">
    <source>
        <dbReference type="Proteomes" id="UP001597472"/>
    </source>
</evidence>
<dbReference type="Gene3D" id="3.40.50.2000">
    <property type="entry name" value="Glycogen Phosphorylase B"/>
    <property type="match status" value="2"/>
</dbReference>
<dbReference type="InterPro" id="IPR050194">
    <property type="entry name" value="Glycosyltransferase_grp1"/>
</dbReference>
<dbReference type="PANTHER" id="PTHR45947">
    <property type="entry name" value="SULFOQUINOVOSYL TRANSFERASE SQD2"/>
    <property type="match status" value="1"/>
</dbReference>
<dbReference type="InterPro" id="IPR001296">
    <property type="entry name" value="Glyco_trans_1"/>
</dbReference>
<dbReference type="EC" id="2.4.-.-" evidence="2"/>
<proteinExistence type="predicted"/>
<reference evidence="3" key="1">
    <citation type="journal article" date="2019" name="Int. J. Syst. Evol. Microbiol.">
        <title>The Global Catalogue of Microorganisms (GCM) 10K type strain sequencing project: providing services to taxonomists for standard genome sequencing and annotation.</title>
        <authorList>
            <consortium name="The Broad Institute Genomics Platform"/>
            <consortium name="The Broad Institute Genome Sequencing Center for Infectious Disease"/>
            <person name="Wu L."/>
            <person name="Ma J."/>
        </authorList>
    </citation>
    <scope>NUCLEOTIDE SEQUENCE [LARGE SCALE GENOMIC DNA]</scope>
    <source>
        <strain evidence="3">KCTC 42587</strain>
    </source>
</reference>
<accession>A0ABW5KUM9</accession>
<keyword evidence="2" id="KW-0328">Glycosyltransferase</keyword>
<evidence type="ECO:0000259" key="1">
    <source>
        <dbReference type="Pfam" id="PF00534"/>
    </source>
</evidence>
<dbReference type="Proteomes" id="UP001597472">
    <property type="component" value="Unassembled WGS sequence"/>
</dbReference>
<evidence type="ECO:0000313" key="2">
    <source>
        <dbReference type="EMBL" id="MFD2552349.1"/>
    </source>
</evidence>
<keyword evidence="2" id="KW-0808">Transferase</keyword>
<keyword evidence="3" id="KW-1185">Reference proteome</keyword>
<gene>
    <name evidence="2" type="ORF">ACFSQP_11020</name>
</gene>
<dbReference type="RefSeq" id="WP_376894385.1">
    <property type="nucleotide sequence ID" value="NZ_JBHULS010000005.1"/>
</dbReference>
<organism evidence="2 3">
    <name type="scientific">Bizionia sediminis</name>
    <dbReference type="NCBI Taxonomy" id="1737064"/>
    <lineage>
        <taxon>Bacteria</taxon>
        <taxon>Pseudomonadati</taxon>
        <taxon>Bacteroidota</taxon>
        <taxon>Flavobacteriia</taxon>
        <taxon>Flavobacteriales</taxon>
        <taxon>Flavobacteriaceae</taxon>
        <taxon>Bizionia</taxon>
    </lineage>
</organism>
<feature type="domain" description="Glycosyl transferase family 1" evidence="1">
    <location>
        <begin position="179"/>
        <end position="351"/>
    </location>
</feature>
<comment type="caution">
    <text evidence="2">The sequence shown here is derived from an EMBL/GenBank/DDBJ whole genome shotgun (WGS) entry which is preliminary data.</text>
</comment>
<dbReference type="PANTHER" id="PTHR45947:SF3">
    <property type="entry name" value="SULFOQUINOVOSYL TRANSFERASE SQD2"/>
    <property type="match status" value="1"/>
</dbReference>
<dbReference type="EMBL" id="JBHULS010000005">
    <property type="protein sequence ID" value="MFD2552349.1"/>
    <property type="molecule type" value="Genomic_DNA"/>
</dbReference>
<name>A0ABW5KUM9_9FLAO</name>
<dbReference type="SUPFAM" id="SSF53756">
    <property type="entry name" value="UDP-Glycosyltransferase/glycogen phosphorylase"/>
    <property type="match status" value="1"/>
</dbReference>
<dbReference type="CDD" id="cd03801">
    <property type="entry name" value="GT4_PimA-like"/>
    <property type="match status" value="1"/>
</dbReference>